<dbReference type="STRING" id="1802061.A3A93_01550"/>
<dbReference type="Pfam" id="PF00583">
    <property type="entry name" value="Acetyltransf_1"/>
    <property type="match status" value="1"/>
</dbReference>
<dbReference type="InterPro" id="IPR050680">
    <property type="entry name" value="YpeA/RimI_acetyltransf"/>
</dbReference>
<dbReference type="InterPro" id="IPR000182">
    <property type="entry name" value="GNAT_dom"/>
</dbReference>
<sequence>MKIRLIQKNDFYGVYELWQKAKLKLDTYQNEKREFAEMLNINSESCFVAVNKDHLIGSVFGTNNGRRAFIYHVAVHPDWQRKGVGKKLLQKVEFSLKKIGVSRVRLMVDLENLHVVTFYEKCGYSTYEPYSVFMRKDL</sequence>
<dbReference type="InterPro" id="IPR016181">
    <property type="entry name" value="Acyl_CoA_acyltransferase"/>
</dbReference>
<feature type="domain" description="N-acetyltransferase" evidence="3">
    <location>
        <begin position="1"/>
        <end position="138"/>
    </location>
</feature>
<reference evidence="4 5" key="1">
    <citation type="journal article" date="2016" name="Nat. Commun.">
        <title>Thousands of microbial genomes shed light on interconnected biogeochemical processes in an aquifer system.</title>
        <authorList>
            <person name="Anantharaman K."/>
            <person name="Brown C.T."/>
            <person name="Hug L.A."/>
            <person name="Sharon I."/>
            <person name="Castelle C.J."/>
            <person name="Probst A.J."/>
            <person name="Thomas B.C."/>
            <person name="Singh A."/>
            <person name="Wilkins M.J."/>
            <person name="Karaoz U."/>
            <person name="Brodie E.L."/>
            <person name="Williams K.H."/>
            <person name="Hubbard S.S."/>
            <person name="Banfield J.F."/>
        </authorList>
    </citation>
    <scope>NUCLEOTIDE SEQUENCE [LARGE SCALE GENOMIC DNA]</scope>
</reference>
<accession>A0A1F7IY88</accession>
<dbReference type="EMBL" id="MGAL01000017">
    <property type="protein sequence ID" value="OGK48307.1"/>
    <property type="molecule type" value="Genomic_DNA"/>
</dbReference>
<evidence type="ECO:0000256" key="1">
    <source>
        <dbReference type="ARBA" id="ARBA00022679"/>
    </source>
</evidence>
<dbReference type="Gene3D" id="3.40.630.30">
    <property type="match status" value="1"/>
</dbReference>
<dbReference type="InterPro" id="IPR017255">
    <property type="entry name" value="AcTrfase_GNAT_prd"/>
</dbReference>
<protein>
    <recommendedName>
        <fullName evidence="3">N-acetyltransferase domain-containing protein</fullName>
    </recommendedName>
</protein>
<dbReference type="Proteomes" id="UP000177141">
    <property type="component" value="Unassembled WGS sequence"/>
</dbReference>
<evidence type="ECO:0000313" key="4">
    <source>
        <dbReference type="EMBL" id="OGK48307.1"/>
    </source>
</evidence>
<gene>
    <name evidence="4" type="ORF">A3A93_01550</name>
</gene>
<keyword evidence="1" id="KW-0808">Transferase</keyword>
<organism evidence="4 5">
    <name type="scientific">Candidatus Roizmanbacteria bacterium RIFCSPLOWO2_01_FULL_38_12</name>
    <dbReference type="NCBI Taxonomy" id="1802061"/>
    <lineage>
        <taxon>Bacteria</taxon>
        <taxon>Candidatus Roizmaniibacteriota</taxon>
    </lineage>
</organism>
<name>A0A1F7IY88_9BACT</name>
<dbReference type="SUPFAM" id="SSF55729">
    <property type="entry name" value="Acyl-CoA N-acyltransferases (Nat)"/>
    <property type="match status" value="1"/>
</dbReference>
<proteinExistence type="predicted"/>
<dbReference type="GO" id="GO:0016747">
    <property type="term" value="F:acyltransferase activity, transferring groups other than amino-acyl groups"/>
    <property type="evidence" value="ECO:0007669"/>
    <property type="project" value="InterPro"/>
</dbReference>
<dbReference type="CDD" id="cd04301">
    <property type="entry name" value="NAT_SF"/>
    <property type="match status" value="1"/>
</dbReference>
<keyword evidence="2" id="KW-0012">Acyltransferase</keyword>
<dbReference type="AlphaFoldDB" id="A0A1F7IY88"/>
<dbReference type="PANTHER" id="PTHR43420">
    <property type="entry name" value="ACETYLTRANSFERASE"/>
    <property type="match status" value="1"/>
</dbReference>
<comment type="caution">
    <text evidence="4">The sequence shown here is derived from an EMBL/GenBank/DDBJ whole genome shotgun (WGS) entry which is preliminary data.</text>
</comment>
<evidence type="ECO:0000256" key="2">
    <source>
        <dbReference type="ARBA" id="ARBA00023315"/>
    </source>
</evidence>
<dbReference type="PIRSF" id="PIRSF037663">
    <property type="entry name" value="Acetyltransf_GNAT_prd"/>
    <property type="match status" value="1"/>
</dbReference>
<evidence type="ECO:0000259" key="3">
    <source>
        <dbReference type="PROSITE" id="PS51186"/>
    </source>
</evidence>
<dbReference type="PROSITE" id="PS51186">
    <property type="entry name" value="GNAT"/>
    <property type="match status" value="1"/>
</dbReference>
<evidence type="ECO:0000313" key="5">
    <source>
        <dbReference type="Proteomes" id="UP000177141"/>
    </source>
</evidence>